<dbReference type="Proteomes" id="UP000683925">
    <property type="component" value="Unassembled WGS sequence"/>
</dbReference>
<evidence type="ECO:0000256" key="1">
    <source>
        <dbReference type="SAM" id="Coils"/>
    </source>
</evidence>
<dbReference type="EMBL" id="CAJJDP010000078">
    <property type="protein sequence ID" value="CAD8182735.1"/>
    <property type="molecule type" value="Genomic_DNA"/>
</dbReference>
<keyword evidence="1" id="KW-0175">Coiled coil</keyword>
<organism evidence="4 5">
    <name type="scientific">Paramecium octaurelia</name>
    <dbReference type="NCBI Taxonomy" id="43137"/>
    <lineage>
        <taxon>Eukaryota</taxon>
        <taxon>Sar</taxon>
        <taxon>Alveolata</taxon>
        <taxon>Ciliophora</taxon>
        <taxon>Intramacronucleata</taxon>
        <taxon>Oligohymenophorea</taxon>
        <taxon>Peniculida</taxon>
        <taxon>Parameciidae</taxon>
        <taxon>Paramecium</taxon>
    </lineage>
</organism>
<dbReference type="InterPro" id="IPR051425">
    <property type="entry name" value="Formin_Homology"/>
</dbReference>
<dbReference type="Pfam" id="PF02181">
    <property type="entry name" value="FH2"/>
    <property type="match status" value="1"/>
</dbReference>
<gene>
    <name evidence="4" type="ORF">POCTA_138.1.T0790192</name>
</gene>
<dbReference type="PROSITE" id="PS51444">
    <property type="entry name" value="FH2"/>
    <property type="match status" value="1"/>
</dbReference>
<name>A0A8S1W3C2_PAROT</name>
<proteinExistence type="predicted"/>
<comment type="caution">
    <text evidence="4">The sequence shown here is derived from an EMBL/GenBank/DDBJ whole genome shotgun (WGS) entry which is preliminary data.</text>
</comment>
<feature type="coiled-coil region" evidence="1">
    <location>
        <begin position="299"/>
        <end position="354"/>
    </location>
</feature>
<sequence length="958" mass="111144">MQFLIRSTAPKLPINLECVLKQSKQIIELQIPAIHPGPIVQQHIDIFLSEVEMLEKDHKRFNSLEAIVKYSIAHEYLRISGKLLNLSLEKAQDLLKSHQIFDLSCAYLWITVSGPEESKELIFDSNLDLQGMSLIMYLNCLHQSEQTCTIEQINTHLKNTDDPEVIYLLLRLLKKHCNQNQVEVEKVILSNLEKMESSLQAKYCFSEFINEYYEKFEVGVSFLDLLLANKLEQYLQTPSLIFTYQCQEEQRYPLISNRESKYIYKLDNCDMQQEIELLKQNVGLIKEEEFIVQDETLIEKQSESNIFELKQKINTLSRKLAEAEKKVSIYEEKISKLEEDKEFLLIELEESKRQGQIHFNAFRSVVNEKLQSTQQQPTQQQQQQQQQQQLSKQSIFLSNKQNLFKNAKTSTLKASVNFANIQPNKQQLQQIQEESLLKTEDEKKNENEVSNFDKKIEEVTSEKCLNSEKSIDSPQTPLEAVTPHQCSQASLYANSLATPSSSSQPPPNKNGTPAPPPPPPPPPFGKAGFPPPPPPPPGSVKSSKDLKPKFEIIPIDVAMKKVQTWNPMPPNKVEGTIWETFKYDEMKLEIGEFVDIFAAKTAIESSVMQSGVFQSVYQKREPITKLSKGSGPKDPNRAQAVQMALKRVKYPVEEILQAIRIMDEEKLTEDKVTLLIDCLPKENEKNLWKEEKTWDFNELQSRIYDYSDADKFCMFVMEIKCYEERLISLSAKYESLKNQVVIEELLLMFDAVFDQIKKDEEIILVIKYLFYYGSILNGSNQAQGLRFDCIPKVTCYSDKQKQFDIWMYVIKKIEETGFVIDLDADLTKLDTLSQETRKMDNLYVFLKQFEQNKQQIALARDSDQGGDDRAKAVFGQLYNEIELFVIVQKANLKSLEIKYKELCQMFGESSTKSTDQFIKTIYEIKRKVRERKRILLEQENQRKRRQAMEDKRKTIIKK</sequence>
<dbReference type="OMA" id="KYSIAHE"/>
<reference evidence="4" key="1">
    <citation type="submission" date="2021-01" db="EMBL/GenBank/DDBJ databases">
        <authorList>
            <consortium name="Genoscope - CEA"/>
            <person name="William W."/>
        </authorList>
    </citation>
    <scope>NUCLEOTIDE SEQUENCE</scope>
</reference>
<evidence type="ECO:0000259" key="3">
    <source>
        <dbReference type="PROSITE" id="PS51444"/>
    </source>
</evidence>
<keyword evidence="5" id="KW-1185">Reference proteome</keyword>
<evidence type="ECO:0000313" key="5">
    <source>
        <dbReference type="Proteomes" id="UP000683925"/>
    </source>
</evidence>
<evidence type="ECO:0000256" key="2">
    <source>
        <dbReference type="SAM" id="MobiDB-lite"/>
    </source>
</evidence>
<feature type="region of interest" description="Disordered" evidence="2">
    <location>
        <begin position="466"/>
        <end position="544"/>
    </location>
</feature>
<dbReference type="AlphaFoldDB" id="A0A8S1W3C2"/>
<dbReference type="InterPro" id="IPR015425">
    <property type="entry name" value="FH2_Formin"/>
</dbReference>
<feature type="compositionally biased region" description="Pro residues" evidence="2">
    <location>
        <begin position="504"/>
        <end position="538"/>
    </location>
</feature>
<evidence type="ECO:0000313" key="4">
    <source>
        <dbReference type="EMBL" id="CAD8182735.1"/>
    </source>
</evidence>
<dbReference type="PANTHER" id="PTHR45725:SF1">
    <property type="entry name" value="DISHEVELLED ASSOCIATED ACTIVATOR OF MORPHOGENESIS, ISOFORM D"/>
    <property type="match status" value="1"/>
</dbReference>
<dbReference type="PANTHER" id="PTHR45725">
    <property type="entry name" value="FORMIN HOMOLOGY 2 FAMILY MEMBER"/>
    <property type="match status" value="1"/>
</dbReference>
<feature type="domain" description="FH2" evidence="3">
    <location>
        <begin position="550"/>
        <end position="954"/>
    </location>
</feature>
<accession>A0A8S1W3C2</accession>
<dbReference type="OrthoDB" id="410721at2759"/>
<protein>
    <recommendedName>
        <fullName evidence="3">FH2 domain-containing protein</fullName>
    </recommendedName>
</protein>
<feature type="compositionally biased region" description="Polar residues" evidence="2">
    <location>
        <begin position="484"/>
        <end position="498"/>
    </location>
</feature>
<dbReference type="SMART" id="SM00498">
    <property type="entry name" value="FH2"/>
    <property type="match status" value="1"/>
</dbReference>